<keyword evidence="3" id="KW-0813">Transport</keyword>
<dbReference type="GO" id="GO:0005829">
    <property type="term" value="C:cytosol"/>
    <property type="evidence" value="ECO:0007669"/>
    <property type="project" value="TreeGrafter"/>
</dbReference>
<comment type="similarity">
    <text evidence="2">Belongs to the FliH family.</text>
</comment>
<reference evidence="8 9" key="1">
    <citation type="submission" date="2018-08" db="EMBL/GenBank/DDBJ databases">
        <title>A genome reference for cultivated species of the human gut microbiota.</title>
        <authorList>
            <person name="Zou Y."/>
            <person name="Xue W."/>
            <person name="Luo G."/>
        </authorList>
    </citation>
    <scope>NUCLEOTIDE SEQUENCE [LARGE SCALE GENOMIC DNA]</scope>
    <source>
        <strain evidence="8 9">AF19-13AC</strain>
    </source>
</reference>
<proteinExistence type="inferred from homology"/>
<evidence type="ECO:0000313" key="8">
    <source>
        <dbReference type="EMBL" id="RGD67176.1"/>
    </source>
</evidence>
<gene>
    <name evidence="8" type="ORF">DWX31_28745</name>
</gene>
<evidence type="ECO:0000256" key="5">
    <source>
        <dbReference type="ARBA" id="ARBA00022927"/>
    </source>
</evidence>
<dbReference type="PANTHER" id="PTHR34982:SF1">
    <property type="entry name" value="FLAGELLAR ASSEMBLY PROTEIN FLIH"/>
    <property type="match status" value="1"/>
</dbReference>
<evidence type="ECO:0000256" key="1">
    <source>
        <dbReference type="ARBA" id="ARBA00003041"/>
    </source>
</evidence>
<keyword evidence="5" id="KW-0653">Protein transport</keyword>
<dbReference type="OrthoDB" id="1955387at2"/>
<protein>
    <submittedName>
        <fullName evidence="8">Flagellar assembly protein</fullName>
    </submittedName>
</protein>
<accession>A0A3E3DDT1</accession>
<name>A0A3E3DDT1_9FIRM</name>
<evidence type="ECO:0000256" key="6">
    <source>
        <dbReference type="ARBA" id="ARBA00023225"/>
    </source>
</evidence>
<dbReference type="AlphaFoldDB" id="A0A3E3DDT1"/>
<dbReference type="Proteomes" id="UP000261023">
    <property type="component" value="Unassembled WGS sequence"/>
</dbReference>
<dbReference type="GO" id="GO:0044781">
    <property type="term" value="P:bacterial-type flagellum organization"/>
    <property type="evidence" value="ECO:0007669"/>
    <property type="project" value="UniProtKB-KW"/>
</dbReference>
<evidence type="ECO:0000256" key="4">
    <source>
        <dbReference type="ARBA" id="ARBA00022795"/>
    </source>
</evidence>
<sequence>MERMRSLYRVIKSGQTVLGEGRVPAYQMTGPETAQAEEISGEPGNAAREAADGAVPRYALISEEKRKILEHARNQAEQSAARILEDAYAQRDKIVNTALTEAERLKQQAEEHGYEDGINRAEADISDGLKMIGRSVEQAGRQLEEHSEEIKARITEMALVIAEKILQREVGAGAEGLADLVEQAVMSERDKNEITVHLSDDSITLVEELERRLEPLRDRNGGYVRIRPEQQQPGYVQIETEEGIVDASVFVQLENLKRQLAELLK</sequence>
<organism evidence="8 9">
    <name type="scientific">Hungatella hathewayi</name>
    <dbReference type="NCBI Taxonomy" id="154046"/>
    <lineage>
        <taxon>Bacteria</taxon>
        <taxon>Bacillati</taxon>
        <taxon>Bacillota</taxon>
        <taxon>Clostridia</taxon>
        <taxon>Lachnospirales</taxon>
        <taxon>Lachnospiraceae</taxon>
        <taxon>Hungatella</taxon>
    </lineage>
</organism>
<dbReference type="Pfam" id="PF02108">
    <property type="entry name" value="FliH"/>
    <property type="match status" value="1"/>
</dbReference>
<evidence type="ECO:0000259" key="7">
    <source>
        <dbReference type="Pfam" id="PF02108"/>
    </source>
</evidence>
<keyword evidence="8" id="KW-0966">Cell projection</keyword>
<comment type="caution">
    <text evidence="8">The sequence shown here is derived from an EMBL/GenBank/DDBJ whole genome shotgun (WGS) entry which is preliminary data.</text>
</comment>
<keyword evidence="8" id="KW-0969">Cilium</keyword>
<evidence type="ECO:0000256" key="3">
    <source>
        <dbReference type="ARBA" id="ARBA00022448"/>
    </source>
</evidence>
<keyword evidence="4" id="KW-1005">Bacterial flagellum biogenesis</keyword>
<keyword evidence="8" id="KW-0282">Flagellum</keyword>
<feature type="domain" description="Flagellar assembly protein FliH/Type III secretion system HrpE" evidence="7">
    <location>
        <begin position="132"/>
        <end position="255"/>
    </location>
</feature>
<dbReference type="InterPro" id="IPR018035">
    <property type="entry name" value="Flagellar_FliH/T3SS_HrpE"/>
</dbReference>
<dbReference type="EMBL" id="QTJW01000028">
    <property type="protein sequence ID" value="RGD67176.1"/>
    <property type="molecule type" value="Genomic_DNA"/>
</dbReference>
<dbReference type="InterPro" id="IPR051472">
    <property type="entry name" value="T3SS_Stator/FliH"/>
</dbReference>
<keyword evidence="6" id="KW-1006">Bacterial flagellum protein export</keyword>
<dbReference type="PANTHER" id="PTHR34982">
    <property type="entry name" value="YOP PROTEINS TRANSLOCATION PROTEIN L"/>
    <property type="match status" value="1"/>
</dbReference>
<dbReference type="GO" id="GO:0015031">
    <property type="term" value="P:protein transport"/>
    <property type="evidence" value="ECO:0007669"/>
    <property type="project" value="UniProtKB-KW"/>
</dbReference>
<comment type="function">
    <text evidence="1">Needed for flagellar regrowth and assembly.</text>
</comment>
<evidence type="ECO:0000256" key="2">
    <source>
        <dbReference type="ARBA" id="ARBA00006602"/>
    </source>
</evidence>
<evidence type="ECO:0000313" key="9">
    <source>
        <dbReference type="Proteomes" id="UP000261023"/>
    </source>
</evidence>